<dbReference type="InterPro" id="IPR042568">
    <property type="entry name" value="QSOX_FAD-bd_sf"/>
</dbReference>
<sequence>MAVRQCIFFGFLLSIPLSSFGLSSLDNGNIGQNGLYNENDHLTIFTDVNFGDSLGASGTAWIIQFYNTWCGHCQAFAPTWKQFANEVQSWHKFIRVGVVDCANEENLGLCREFDVQLYPTIKMFPPRLQGSQGTTVLDKTPESMKAEVISFVTQLQQSQQLSSSMHLGAYMGPTLPAVRQNAVLIVDSESELGLFPRQILLALSSYEVIDGYWTTIRNVALMKVLGSPTPLPAVFIRDESQNWKQLKLTSLSLQEAIKSILASIMTTSKIGDLASNSFPSKIMAVHMVDMENGISYALRHEVSSHKVISGEDLLSLQIFVRTLGRYFPGRKEVRQYLSELGEWIQKHDDALDGETLESYLAEKRNTDTFLPYHTDYKACKGSMPRYRGYPCSLWTLFHTLTVSATVNDTGGNGKEVLGAILGYIKHFFSCRECSENFQKMAQESLHMVSSGDEGVIWLWRAHNQANKRLSGDVSEDPQHPKAQFPPKTICPECYTPNGMWDEGHVLTFLKHFYGPESITHDGLQQFNGKLEQRHKNAGNFASKPAPFKNKEQHKVALQLHEDSLRPIVLQKSFTVLGFGSGDITFCLGLYFISGAILVLVYYFLVVRKRKWFKELYRFHRLV</sequence>
<comment type="similarity">
    <text evidence="2">Belongs to the quiescin-sulfhydryl oxidase (QSOX) family.</text>
</comment>
<evidence type="ECO:0000256" key="3">
    <source>
        <dbReference type="ARBA" id="ARBA00022630"/>
    </source>
</evidence>
<dbReference type="InterPro" id="IPR036774">
    <property type="entry name" value="ERV/ALR_sulphydryl_oxid_sf"/>
</dbReference>
<dbReference type="SUPFAM" id="SSF69000">
    <property type="entry name" value="FAD-dependent thiol oxidase"/>
    <property type="match status" value="1"/>
</dbReference>
<name>A0A7R8X5X6_9CRUS</name>
<keyword evidence="5 10" id="KW-0274">FAD</keyword>
<dbReference type="FunFam" id="1.20.120.310:FF:000001">
    <property type="entry name" value="Sulfhydryl oxidase"/>
    <property type="match status" value="1"/>
</dbReference>
<dbReference type="InterPro" id="IPR017905">
    <property type="entry name" value="ERV/ALR_sulphydryl_oxidase"/>
</dbReference>
<evidence type="ECO:0000259" key="13">
    <source>
        <dbReference type="PROSITE" id="PS51352"/>
    </source>
</evidence>
<dbReference type="GO" id="GO:0006457">
    <property type="term" value="P:protein folding"/>
    <property type="evidence" value="ECO:0007669"/>
    <property type="project" value="TreeGrafter"/>
</dbReference>
<keyword evidence="8" id="KW-0325">Glycoprotein</keyword>
<dbReference type="OrthoDB" id="59470at2759"/>
<evidence type="ECO:0000256" key="9">
    <source>
        <dbReference type="ARBA" id="ARBA00048864"/>
    </source>
</evidence>
<dbReference type="EC" id="1.8.3.2" evidence="10"/>
<dbReference type="Pfam" id="PF04777">
    <property type="entry name" value="Evr1_Alr"/>
    <property type="match status" value="1"/>
</dbReference>
<comment type="catalytic activity">
    <reaction evidence="9 10">
        <text>2 R'C(R)SH + O2 = R'C(R)S-S(R)CR' + H2O2</text>
        <dbReference type="Rhea" id="RHEA:17357"/>
        <dbReference type="ChEBI" id="CHEBI:15379"/>
        <dbReference type="ChEBI" id="CHEBI:16240"/>
        <dbReference type="ChEBI" id="CHEBI:16520"/>
        <dbReference type="ChEBI" id="CHEBI:17412"/>
        <dbReference type="EC" id="1.8.3.2"/>
    </reaction>
</comment>
<keyword evidence="3 10" id="KW-0285">Flavoprotein</keyword>
<dbReference type="PANTHER" id="PTHR22897">
    <property type="entry name" value="QUIESCIN Q6-RELATED SULFHYDRYL OXIDASE"/>
    <property type="match status" value="1"/>
</dbReference>
<dbReference type="GO" id="GO:0000139">
    <property type="term" value="C:Golgi membrane"/>
    <property type="evidence" value="ECO:0007669"/>
    <property type="project" value="TreeGrafter"/>
</dbReference>
<dbReference type="InterPro" id="IPR036249">
    <property type="entry name" value="Thioredoxin-like_sf"/>
</dbReference>
<evidence type="ECO:0000313" key="15">
    <source>
        <dbReference type="Proteomes" id="UP000677054"/>
    </source>
</evidence>
<dbReference type="Pfam" id="PF18371">
    <property type="entry name" value="FAD_SOX"/>
    <property type="match status" value="1"/>
</dbReference>
<dbReference type="GO" id="GO:0016971">
    <property type="term" value="F:flavin-dependent sulfhydryl oxidase activity"/>
    <property type="evidence" value="ECO:0007669"/>
    <property type="project" value="InterPro"/>
</dbReference>
<proteinExistence type="inferred from homology"/>
<evidence type="ECO:0000256" key="11">
    <source>
        <dbReference type="SAM" id="SignalP"/>
    </source>
</evidence>
<dbReference type="EMBL" id="CAJPEV010000104">
    <property type="protein sequence ID" value="CAG0880616.1"/>
    <property type="molecule type" value="Genomic_DNA"/>
</dbReference>
<dbReference type="AlphaFoldDB" id="A0A7R8X5X6"/>
<evidence type="ECO:0000256" key="2">
    <source>
        <dbReference type="ARBA" id="ARBA00006041"/>
    </source>
</evidence>
<reference evidence="14" key="1">
    <citation type="submission" date="2020-11" db="EMBL/GenBank/DDBJ databases">
        <authorList>
            <person name="Tran Van P."/>
        </authorList>
    </citation>
    <scope>NUCLEOTIDE SEQUENCE</scope>
</reference>
<feature type="chain" id="PRO_5036209008" description="Sulfhydryl oxidase" evidence="11">
    <location>
        <begin position="22"/>
        <end position="622"/>
    </location>
</feature>
<evidence type="ECO:0000256" key="8">
    <source>
        <dbReference type="ARBA" id="ARBA00023180"/>
    </source>
</evidence>
<dbReference type="Gene3D" id="1.20.120.310">
    <property type="entry name" value="ERV/ALR sulfhydryl oxidase domain"/>
    <property type="match status" value="1"/>
</dbReference>
<dbReference type="PROSITE" id="PS00194">
    <property type="entry name" value="THIOREDOXIN_1"/>
    <property type="match status" value="1"/>
</dbReference>
<feature type="transmembrane region" description="Helical" evidence="10">
    <location>
        <begin position="587"/>
        <end position="606"/>
    </location>
</feature>
<dbReference type="Pfam" id="PF00085">
    <property type="entry name" value="Thioredoxin"/>
    <property type="match status" value="1"/>
</dbReference>
<evidence type="ECO:0000256" key="7">
    <source>
        <dbReference type="ARBA" id="ARBA00023157"/>
    </source>
</evidence>
<dbReference type="InterPro" id="IPR013766">
    <property type="entry name" value="Thioredoxin_domain"/>
</dbReference>
<keyword evidence="10" id="KW-0472">Membrane</keyword>
<keyword evidence="6 10" id="KW-0560">Oxidoreductase</keyword>
<keyword evidence="15" id="KW-1185">Reference proteome</keyword>
<dbReference type="GO" id="GO:0005615">
    <property type="term" value="C:extracellular space"/>
    <property type="evidence" value="ECO:0007669"/>
    <property type="project" value="TreeGrafter"/>
</dbReference>
<dbReference type="EMBL" id="LR899621">
    <property type="protein sequence ID" value="CAD7241158.1"/>
    <property type="molecule type" value="Genomic_DNA"/>
</dbReference>
<evidence type="ECO:0000256" key="10">
    <source>
        <dbReference type="RuleBase" id="RU371123"/>
    </source>
</evidence>
<dbReference type="InterPro" id="IPR040986">
    <property type="entry name" value="QSOX_FAD-bd_dom"/>
</dbReference>
<keyword evidence="7" id="KW-1015">Disulfide bond</keyword>
<accession>A0A7R8X5X6</accession>
<dbReference type="Gene3D" id="1.20.120.1960">
    <property type="entry name" value="QSOX sulfhydryl oxidase domain"/>
    <property type="match status" value="1"/>
</dbReference>
<dbReference type="Gene3D" id="3.40.30.10">
    <property type="entry name" value="Glutaredoxin"/>
    <property type="match status" value="1"/>
</dbReference>
<dbReference type="Proteomes" id="UP000677054">
    <property type="component" value="Unassembled WGS sequence"/>
</dbReference>
<evidence type="ECO:0000256" key="6">
    <source>
        <dbReference type="ARBA" id="ARBA00023002"/>
    </source>
</evidence>
<evidence type="ECO:0000313" key="14">
    <source>
        <dbReference type="EMBL" id="CAD7241158.1"/>
    </source>
</evidence>
<dbReference type="PROSITE" id="PS51324">
    <property type="entry name" value="ERV_ALR"/>
    <property type="match status" value="1"/>
</dbReference>
<keyword evidence="10" id="KW-0812">Transmembrane</keyword>
<dbReference type="PROSITE" id="PS51352">
    <property type="entry name" value="THIOREDOXIN_2"/>
    <property type="match status" value="1"/>
</dbReference>
<dbReference type="PANTHER" id="PTHR22897:SF8">
    <property type="entry name" value="SULFHYDRYL OXIDASE"/>
    <property type="match status" value="1"/>
</dbReference>
<feature type="domain" description="ERV/ALR sulfhydryl oxidase" evidence="12">
    <location>
        <begin position="382"/>
        <end position="484"/>
    </location>
</feature>
<evidence type="ECO:0000259" key="12">
    <source>
        <dbReference type="PROSITE" id="PS51324"/>
    </source>
</evidence>
<dbReference type="GO" id="GO:0003756">
    <property type="term" value="F:protein disulfide isomerase activity"/>
    <property type="evidence" value="ECO:0007669"/>
    <property type="project" value="TreeGrafter"/>
</dbReference>
<protein>
    <recommendedName>
        <fullName evidence="10">Sulfhydryl oxidase</fullName>
        <ecNumber evidence="10">1.8.3.2</ecNumber>
    </recommendedName>
</protein>
<evidence type="ECO:0000256" key="1">
    <source>
        <dbReference type="ARBA" id="ARBA00001974"/>
    </source>
</evidence>
<evidence type="ECO:0000256" key="5">
    <source>
        <dbReference type="ARBA" id="ARBA00022827"/>
    </source>
</evidence>
<feature type="domain" description="Thioredoxin" evidence="13">
    <location>
        <begin position="11"/>
        <end position="157"/>
    </location>
</feature>
<keyword evidence="10" id="KW-1133">Transmembrane helix</keyword>
<feature type="signal peptide" evidence="11">
    <location>
        <begin position="1"/>
        <end position="21"/>
    </location>
</feature>
<comment type="cofactor">
    <cofactor evidence="1 10">
        <name>FAD</name>
        <dbReference type="ChEBI" id="CHEBI:57692"/>
    </cofactor>
</comment>
<keyword evidence="4 11" id="KW-0732">Signal</keyword>
<evidence type="ECO:0000256" key="4">
    <source>
        <dbReference type="ARBA" id="ARBA00022729"/>
    </source>
</evidence>
<dbReference type="InterPro" id="IPR017937">
    <property type="entry name" value="Thioredoxin_CS"/>
</dbReference>
<organism evidence="14">
    <name type="scientific">Darwinula stevensoni</name>
    <dbReference type="NCBI Taxonomy" id="69355"/>
    <lineage>
        <taxon>Eukaryota</taxon>
        <taxon>Metazoa</taxon>
        <taxon>Ecdysozoa</taxon>
        <taxon>Arthropoda</taxon>
        <taxon>Crustacea</taxon>
        <taxon>Oligostraca</taxon>
        <taxon>Ostracoda</taxon>
        <taxon>Podocopa</taxon>
        <taxon>Podocopida</taxon>
        <taxon>Darwinulocopina</taxon>
        <taxon>Darwinuloidea</taxon>
        <taxon>Darwinulidae</taxon>
        <taxon>Darwinula</taxon>
    </lineage>
</organism>
<gene>
    <name evidence="14" type="ORF">DSTB1V02_LOCUS1159</name>
</gene>
<dbReference type="SUPFAM" id="SSF52833">
    <property type="entry name" value="Thioredoxin-like"/>
    <property type="match status" value="1"/>
</dbReference>
<dbReference type="InterPro" id="IPR039798">
    <property type="entry name" value="Sulfhydryl_oxidase"/>
</dbReference>